<proteinExistence type="predicted"/>
<gene>
    <name evidence="3" type="ordered locus">DvMF_1011</name>
</gene>
<dbReference type="InterPro" id="IPR036388">
    <property type="entry name" value="WH-like_DNA-bd_sf"/>
</dbReference>
<dbReference type="PANTHER" id="PTHR34293:SF1">
    <property type="entry name" value="HTH-TYPE TRANSCRIPTIONAL REGULATOR TRMBL2"/>
    <property type="match status" value="1"/>
</dbReference>
<feature type="domain" description="Transcription regulator TrmB N-terminal" evidence="2">
    <location>
        <begin position="7"/>
        <end position="76"/>
    </location>
</feature>
<name>B8DPQ9_NITV9</name>
<dbReference type="eggNOG" id="COG1378">
    <property type="taxonomic scope" value="Bacteria"/>
</dbReference>
<evidence type="ECO:0000259" key="2">
    <source>
        <dbReference type="Pfam" id="PF01978"/>
    </source>
</evidence>
<dbReference type="CDD" id="cd09124">
    <property type="entry name" value="PLDc_like_TrmB_middle"/>
    <property type="match status" value="1"/>
</dbReference>
<dbReference type="STRING" id="883.DvMF_1011"/>
<dbReference type="KEGG" id="dvm:DvMF_1011"/>
<dbReference type="PANTHER" id="PTHR34293">
    <property type="entry name" value="HTH-TYPE TRANSCRIPTIONAL REGULATOR TRMBL2"/>
    <property type="match status" value="1"/>
</dbReference>
<protein>
    <submittedName>
        <fullName evidence="3">Transcriptional regulator, TrmB</fullName>
    </submittedName>
</protein>
<sequence>MELIQALRKFGFTQQESLMYLTLLRHAGQNPMTGYEAAKAAGISRSNAYAALSSLVEKGGAVVASGDTSRYMAVPREELLLNLRRDAEGTLAFLEANLPDTEPDETPYLTVAGLRNTEDKIRNMLHLARLRVYASMHADNVALFRREFDDCVARGLKVVLLSNAEPGIAGATFLKNQAGTGHVKLIADTSEVIAGLLEPGVSGRCLYSRNEHLVYLMREAILHEMELIRIRAAMPGSMPGSMPDSMHDAGTDPVSDN</sequence>
<reference evidence="3" key="1">
    <citation type="submission" date="2008-10" db="EMBL/GenBank/DDBJ databases">
        <title>Complete sequence of Desulfovibrio vulgaris str. 'Miyazaki F'.</title>
        <authorList>
            <person name="Lucas S."/>
            <person name="Copeland A."/>
            <person name="Lapidus A."/>
            <person name="Glavina del Rio T."/>
            <person name="Dalin E."/>
            <person name="Tice H."/>
            <person name="Bruce D."/>
            <person name="Goodwin L."/>
            <person name="Pitluck S."/>
            <person name="Sims D."/>
            <person name="Brettin T."/>
            <person name="Detter J.C."/>
            <person name="Han C."/>
            <person name="Larimer F."/>
            <person name="Land M."/>
            <person name="Hauser L."/>
            <person name="Kyrpides N."/>
            <person name="Mikhailova N."/>
            <person name="Hazen T.C."/>
            <person name="Richardson P."/>
        </authorList>
    </citation>
    <scope>NUCLEOTIDE SEQUENCE</scope>
    <source>
        <strain evidence="3">Miyazaki F</strain>
    </source>
</reference>
<dbReference type="InterPro" id="IPR051797">
    <property type="entry name" value="TrmB-like"/>
</dbReference>
<organism evidence="3">
    <name type="scientific">Nitratidesulfovibrio vulgaris (strain DSM 19637 / Miyazaki F)</name>
    <name type="common">Desulfovibrio vulgaris</name>
    <dbReference type="NCBI Taxonomy" id="883"/>
    <lineage>
        <taxon>Bacteria</taxon>
        <taxon>Pseudomonadati</taxon>
        <taxon>Thermodesulfobacteriota</taxon>
        <taxon>Desulfovibrionia</taxon>
        <taxon>Desulfovibrionales</taxon>
        <taxon>Desulfovibrionaceae</taxon>
        <taxon>Nitratidesulfovibrio</taxon>
    </lineage>
</organism>
<dbReference type="SUPFAM" id="SSF46785">
    <property type="entry name" value="Winged helix' DNA-binding domain"/>
    <property type="match status" value="1"/>
</dbReference>
<evidence type="ECO:0000313" key="3">
    <source>
        <dbReference type="EMBL" id="ACL07966.1"/>
    </source>
</evidence>
<dbReference type="AlphaFoldDB" id="B8DPQ9"/>
<dbReference type="InterPro" id="IPR002831">
    <property type="entry name" value="Tscrpt_reg_TrmB_N"/>
</dbReference>
<dbReference type="Gene3D" id="1.10.10.10">
    <property type="entry name" value="Winged helix-like DNA-binding domain superfamily/Winged helix DNA-binding domain"/>
    <property type="match status" value="1"/>
</dbReference>
<dbReference type="InterPro" id="IPR036390">
    <property type="entry name" value="WH_DNA-bd_sf"/>
</dbReference>
<dbReference type="HOGENOM" id="CLU_072493_1_0_7"/>
<feature type="region of interest" description="Disordered" evidence="1">
    <location>
        <begin position="238"/>
        <end position="257"/>
    </location>
</feature>
<dbReference type="Pfam" id="PF01978">
    <property type="entry name" value="TrmB"/>
    <property type="match status" value="1"/>
</dbReference>
<accession>B8DPQ9</accession>
<dbReference type="EMBL" id="CP001197">
    <property type="protein sequence ID" value="ACL07966.1"/>
    <property type="molecule type" value="Genomic_DNA"/>
</dbReference>
<dbReference type="OrthoDB" id="1493540at2"/>
<evidence type="ECO:0000256" key="1">
    <source>
        <dbReference type="SAM" id="MobiDB-lite"/>
    </source>
</evidence>